<accession>A0ABZ2QNH4</accession>
<keyword evidence="4" id="KW-1185">Reference proteome</keyword>
<gene>
    <name evidence="3" type="ORF">WAB15_11780</name>
</gene>
<protein>
    <submittedName>
        <fullName evidence="3">Septum formation initiator family protein</fullName>
    </submittedName>
</protein>
<feature type="compositionally biased region" description="Low complexity" evidence="1">
    <location>
        <begin position="196"/>
        <end position="220"/>
    </location>
</feature>
<dbReference type="EMBL" id="CP147982">
    <property type="protein sequence ID" value="WXK76614.1"/>
    <property type="molecule type" value="Genomic_DNA"/>
</dbReference>
<keyword evidence="2" id="KW-1133">Transmembrane helix</keyword>
<reference evidence="3 4" key="1">
    <citation type="submission" date="2024-03" db="EMBL/GenBank/DDBJ databases">
        <title>The complete genome of Streptomyces sirii sp.nov.</title>
        <authorList>
            <person name="Zakalyukina Y.V."/>
            <person name="Belik A.R."/>
            <person name="Biryukov M.V."/>
            <person name="Baturina O.A."/>
            <person name="Kabilov M.R."/>
        </authorList>
    </citation>
    <scope>NUCLEOTIDE SEQUENCE [LARGE SCALE GENOMIC DNA]</scope>
    <source>
        <strain evidence="3 4">BP-8</strain>
    </source>
</reference>
<organism evidence="3 4">
    <name type="scientific">Streptomyces sirii</name>
    <dbReference type="NCBI Taxonomy" id="3127701"/>
    <lineage>
        <taxon>Bacteria</taxon>
        <taxon>Bacillati</taxon>
        <taxon>Actinomycetota</taxon>
        <taxon>Actinomycetes</taxon>
        <taxon>Kitasatosporales</taxon>
        <taxon>Streptomycetaceae</taxon>
        <taxon>Streptomyces</taxon>
    </lineage>
</organism>
<evidence type="ECO:0000313" key="3">
    <source>
        <dbReference type="EMBL" id="WXK76614.1"/>
    </source>
</evidence>
<evidence type="ECO:0000256" key="2">
    <source>
        <dbReference type="SAM" id="Phobius"/>
    </source>
</evidence>
<name>A0ABZ2QNH4_9ACTN</name>
<keyword evidence="2" id="KW-0472">Membrane</keyword>
<dbReference type="Pfam" id="PF04977">
    <property type="entry name" value="DivIC"/>
    <property type="match status" value="1"/>
</dbReference>
<dbReference type="Proteomes" id="UP001626628">
    <property type="component" value="Chromosome"/>
</dbReference>
<feature type="transmembrane region" description="Helical" evidence="2">
    <location>
        <begin position="33"/>
        <end position="54"/>
    </location>
</feature>
<keyword evidence="2" id="KW-0812">Transmembrane</keyword>
<evidence type="ECO:0000256" key="1">
    <source>
        <dbReference type="SAM" id="MobiDB-lite"/>
    </source>
</evidence>
<feature type="region of interest" description="Disordered" evidence="1">
    <location>
        <begin position="170"/>
        <end position="247"/>
    </location>
</feature>
<proteinExistence type="predicted"/>
<dbReference type="RefSeq" id="WP_407286178.1">
    <property type="nucleotide sequence ID" value="NZ_CP147982.1"/>
</dbReference>
<sequence length="247" mass="24805">MRGQGRPRRQKRLSALFPSSAAARGTAARTPFVLLIVVLLGSGLITLLLLNSALNQGSFELDKLERETGELTDEQQALQQEVDASSAPDALERRARELGMVPGGSPVFLLPDGRVLGRPHTATSQGAPLSTSAKPSASALLGAAALTAPSDSSAPSALFVPPAPPVAPPSIEPPVPVGSVTLAPESTPRPAGPHGTPTASASAVSPAPRAAPASPATATPYVPFASGAPTAPAWVPAPAPSPTTSGR</sequence>
<dbReference type="InterPro" id="IPR007060">
    <property type="entry name" value="FtsL/DivIC"/>
</dbReference>
<evidence type="ECO:0000313" key="4">
    <source>
        <dbReference type="Proteomes" id="UP001626628"/>
    </source>
</evidence>